<evidence type="ECO:0000313" key="14">
    <source>
        <dbReference type="EMBL" id="KAH7282402.1"/>
    </source>
</evidence>
<keyword evidence="10" id="KW-1002">Plastid outer membrane</keyword>
<dbReference type="InterPro" id="IPR034626">
    <property type="entry name" value="OEP24"/>
</dbReference>
<protein>
    <submittedName>
        <fullName evidence="14">Uncharacterized protein</fullName>
    </submittedName>
</protein>
<evidence type="ECO:0000256" key="6">
    <source>
        <dbReference type="ARBA" id="ARBA00022452"/>
    </source>
</evidence>
<dbReference type="GO" id="GO:0022843">
    <property type="term" value="F:voltage-gated monoatomic cation channel activity"/>
    <property type="evidence" value="ECO:0007669"/>
    <property type="project" value="InterPro"/>
</dbReference>
<keyword evidence="5" id="KW-0813">Transport</keyword>
<comment type="subunit">
    <text evidence="4">Homooligomers form large rather nonselective pores in plastidial outer membranes.</text>
</comment>
<dbReference type="Proteomes" id="UP000825935">
    <property type="component" value="Chromosome 35"/>
</dbReference>
<comment type="function">
    <text evidence="1">High-conductance voltage-dependent solute channel with a slight selectivity for cations transporting triosephosphates, dicarboxylic acids, ATP, inorganic phosphate (Pi), sugars, and positively or negatively charged amino acids.</text>
</comment>
<keyword evidence="8" id="KW-0934">Plastid</keyword>
<comment type="caution">
    <text evidence="14">The sequence shown here is derived from an EMBL/GenBank/DDBJ whole genome shotgun (WGS) entry which is preliminary data.</text>
</comment>
<organism evidence="14 15">
    <name type="scientific">Ceratopteris richardii</name>
    <name type="common">Triangle waterfern</name>
    <dbReference type="NCBI Taxonomy" id="49495"/>
    <lineage>
        <taxon>Eukaryota</taxon>
        <taxon>Viridiplantae</taxon>
        <taxon>Streptophyta</taxon>
        <taxon>Embryophyta</taxon>
        <taxon>Tracheophyta</taxon>
        <taxon>Polypodiopsida</taxon>
        <taxon>Polypodiidae</taxon>
        <taxon>Polypodiales</taxon>
        <taxon>Pteridineae</taxon>
        <taxon>Pteridaceae</taxon>
        <taxon>Parkerioideae</taxon>
        <taxon>Ceratopteris</taxon>
    </lineage>
</organism>
<sequence>MKKASLKTKYEPSAQAASATLSFGVGDLKLKASCTDRTLEDGVSLAGVSLGVEKPGFFIIDYDLPKQAARFQFMNSAKLFGKQLKLTYIHPQKANATVLESTFSFDPANKLTTKYSFLSGKGSVKYSYVHGSGVTLEPSYDFNSEAWSFAASQKFRGDNTLKASYETSKKLVNLEWIRESKETGFFKVTCNFDATENKATGLTLEKTWNLDF</sequence>
<dbReference type="PANTHER" id="PTHR35284:SF1">
    <property type="entry name" value="OUTER ENVELOPE PORE PROTEIN 24A, CHLOROPLASTIC-RELATED"/>
    <property type="match status" value="1"/>
</dbReference>
<evidence type="ECO:0000256" key="7">
    <source>
        <dbReference type="ARBA" id="ARBA00022528"/>
    </source>
</evidence>
<evidence type="ECO:0000256" key="12">
    <source>
        <dbReference type="ARBA" id="ARBA00023114"/>
    </source>
</evidence>
<keyword evidence="9" id="KW-0812">Transmembrane</keyword>
<evidence type="ECO:0000256" key="11">
    <source>
        <dbReference type="ARBA" id="ARBA00023065"/>
    </source>
</evidence>
<evidence type="ECO:0000256" key="2">
    <source>
        <dbReference type="ARBA" id="ARBA00004396"/>
    </source>
</evidence>
<gene>
    <name evidence="14" type="ORF">KP509_35G029200</name>
</gene>
<evidence type="ECO:0000256" key="8">
    <source>
        <dbReference type="ARBA" id="ARBA00022640"/>
    </source>
</evidence>
<dbReference type="AlphaFoldDB" id="A0A8T2QE96"/>
<evidence type="ECO:0000256" key="4">
    <source>
        <dbReference type="ARBA" id="ARBA00011593"/>
    </source>
</evidence>
<evidence type="ECO:0000313" key="15">
    <source>
        <dbReference type="Proteomes" id="UP000825935"/>
    </source>
</evidence>
<reference evidence="14" key="1">
    <citation type="submission" date="2021-08" db="EMBL/GenBank/DDBJ databases">
        <title>WGS assembly of Ceratopteris richardii.</title>
        <authorList>
            <person name="Marchant D.B."/>
            <person name="Chen G."/>
            <person name="Jenkins J."/>
            <person name="Shu S."/>
            <person name="Leebens-Mack J."/>
            <person name="Grimwood J."/>
            <person name="Schmutz J."/>
            <person name="Soltis P."/>
            <person name="Soltis D."/>
            <person name="Chen Z.-H."/>
        </authorList>
    </citation>
    <scope>NUCLEOTIDE SEQUENCE</scope>
    <source>
        <strain evidence="14">Whitten #5841</strain>
        <tissue evidence="14">Leaf</tissue>
    </source>
</reference>
<dbReference type="GO" id="GO:0009707">
    <property type="term" value="C:chloroplast outer membrane"/>
    <property type="evidence" value="ECO:0007669"/>
    <property type="project" value="UniProtKB-SubCell"/>
</dbReference>
<keyword evidence="13" id="KW-0472">Membrane</keyword>
<proteinExistence type="predicted"/>
<name>A0A8T2QE96_CERRI</name>
<keyword evidence="6" id="KW-1134">Transmembrane beta strand</keyword>
<dbReference type="EMBL" id="CM035440">
    <property type="protein sequence ID" value="KAH7282402.1"/>
    <property type="molecule type" value="Genomic_DNA"/>
</dbReference>
<keyword evidence="15" id="KW-1185">Reference proteome</keyword>
<dbReference type="OrthoDB" id="1185978at2759"/>
<dbReference type="OMA" id="AESTWNF"/>
<evidence type="ECO:0000256" key="3">
    <source>
        <dbReference type="ARBA" id="ARBA00004441"/>
    </source>
</evidence>
<evidence type="ECO:0000256" key="9">
    <source>
        <dbReference type="ARBA" id="ARBA00022692"/>
    </source>
</evidence>
<evidence type="ECO:0000256" key="10">
    <source>
        <dbReference type="ARBA" id="ARBA00022805"/>
    </source>
</evidence>
<dbReference type="GO" id="GO:0034765">
    <property type="term" value="P:regulation of monoatomic ion transmembrane transport"/>
    <property type="evidence" value="ECO:0007669"/>
    <property type="project" value="InterPro"/>
</dbReference>
<dbReference type="GO" id="GO:0046930">
    <property type="term" value="C:pore complex"/>
    <property type="evidence" value="ECO:0007669"/>
    <property type="project" value="UniProtKB-KW"/>
</dbReference>
<evidence type="ECO:0000256" key="13">
    <source>
        <dbReference type="ARBA" id="ARBA00023136"/>
    </source>
</evidence>
<dbReference type="GO" id="GO:0015288">
    <property type="term" value="F:porin activity"/>
    <property type="evidence" value="ECO:0007669"/>
    <property type="project" value="UniProtKB-KW"/>
</dbReference>
<keyword evidence="11" id="KW-0406">Ion transport</keyword>
<keyword evidence="12" id="KW-0626">Porin</keyword>
<comment type="subcellular location">
    <subcellularLocation>
        <location evidence="2">Plastid</location>
        <location evidence="2">Chloroplast outer membrane</location>
        <topology evidence="2">Multi-pass membrane protein</topology>
    </subcellularLocation>
    <subcellularLocation>
        <location evidence="3">Plastid</location>
        <location evidence="3">Etioplast membrane</location>
        <topology evidence="3">Multi-pass membrane protein</topology>
    </subcellularLocation>
</comment>
<dbReference type="PANTHER" id="PTHR35284">
    <property type="entry name" value="OUTER ENVELOPE PORE PROTEIN 24A, CHLOROPLASTIC-RELATED"/>
    <property type="match status" value="1"/>
</dbReference>
<evidence type="ECO:0000256" key="5">
    <source>
        <dbReference type="ARBA" id="ARBA00022448"/>
    </source>
</evidence>
<accession>A0A8T2QE96</accession>
<evidence type="ECO:0000256" key="1">
    <source>
        <dbReference type="ARBA" id="ARBA00002327"/>
    </source>
</evidence>
<keyword evidence="7" id="KW-0150">Chloroplast</keyword>
<dbReference type="GO" id="GO:0034426">
    <property type="term" value="C:etioplast membrane"/>
    <property type="evidence" value="ECO:0007669"/>
    <property type="project" value="UniProtKB-SubCell"/>
</dbReference>